<dbReference type="InterPro" id="IPR005467">
    <property type="entry name" value="His_kinase_dom"/>
</dbReference>
<dbReference type="InterPro" id="IPR004358">
    <property type="entry name" value="Sig_transdc_His_kin-like_C"/>
</dbReference>
<keyword evidence="9" id="KW-0472">Membrane</keyword>
<gene>
    <name evidence="11" type="ORF">H8E79_01375</name>
</gene>
<evidence type="ECO:0000313" key="12">
    <source>
        <dbReference type="Proteomes" id="UP000599024"/>
    </source>
</evidence>
<dbReference type="SUPFAM" id="SSF47384">
    <property type="entry name" value="Homodimeric domain of signal transducing histidine kinase"/>
    <property type="match status" value="1"/>
</dbReference>
<evidence type="ECO:0000256" key="8">
    <source>
        <dbReference type="ARBA" id="ARBA00023012"/>
    </source>
</evidence>
<comment type="catalytic activity">
    <reaction evidence="1">
        <text>ATP + protein L-histidine = ADP + protein N-phospho-L-histidine.</text>
        <dbReference type="EC" id="2.7.13.3"/>
    </reaction>
</comment>
<feature type="transmembrane region" description="Helical" evidence="9">
    <location>
        <begin position="224"/>
        <end position="250"/>
    </location>
</feature>
<evidence type="ECO:0000313" key="11">
    <source>
        <dbReference type="EMBL" id="MBC8207804.1"/>
    </source>
</evidence>
<keyword evidence="4" id="KW-0808">Transferase</keyword>
<feature type="domain" description="Histidine kinase" evidence="10">
    <location>
        <begin position="275"/>
        <end position="495"/>
    </location>
</feature>
<dbReference type="GO" id="GO:0000155">
    <property type="term" value="F:phosphorelay sensor kinase activity"/>
    <property type="evidence" value="ECO:0007669"/>
    <property type="project" value="InterPro"/>
</dbReference>
<dbReference type="AlphaFoldDB" id="A0A8J6TCU5"/>
<dbReference type="Proteomes" id="UP000599024">
    <property type="component" value="Unassembled WGS sequence"/>
</dbReference>
<evidence type="ECO:0000256" key="9">
    <source>
        <dbReference type="SAM" id="Phobius"/>
    </source>
</evidence>
<evidence type="ECO:0000256" key="5">
    <source>
        <dbReference type="ARBA" id="ARBA00022741"/>
    </source>
</evidence>
<proteinExistence type="predicted"/>
<dbReference type="PRINTS" id="PR00344">
    <property type="entry name" value="BCTRLSENSOR"/>
</dbReference>
<keyword evidence="7 11" id="KW-0067">ATP-binding</keyword>
<evidence type="ECO:0000256" key="1">
    <source>
        <dbReference type="ARBA" id="ARBA00000085"/>
    </source>
</evidence>
<evidence type="ECO:0000256" key="2">
    <source>
        <dbReference type="ARBA" id="ARBA00012438"/>
    </source>
</evidence>
<accession>A0A8J6TCU5</accession>
<evidence type="ECO:0000256" key="3">
    <source>
        <dbReference type="ARBA" id="ARBA00022553"/>
    </source>
</evidence>
<evidence type="ECO:0000259" key="10">
    <source>
        <dbReference type="PROSITE" id="PS50109"/>
    </source>
</evidence>
<reference evidence="11 12" key="1">
    <citation type="submission" date="2020-08" db="EMBL/GenBank/DDBJ databases">
        <title>Bridging the membrane lipid divide: bacteria of the FCB group superphylum have the potential to synthesize archaeal ether lipids.</title>
        <authorList>
            <person name="Villanueva L."/>
            <person name="Von Meijenfeldt F.A.B."/>
            <person name="Westbye A.B."/>
            <person name="Yadav S."/>
            <person name="Hopmans E.C."/>
            <person name="Dutilh B.E."/>
            <person name="Sinninghe Damste J.S."/>
        </authorList>
    </citation>
    <scope>NUCLEOTIDE SEQUENCE [LARGE SCALE GENOMIC DNA]</scope>
    <source>
        <strain evidence="11">NIOZ-UU81</strain>
    </source>
</reference>
<dbReference type="InterPro" id="IPR003594">
    <property type="entry name" value="HATPase_dom"/>
</dbReference>
<keyword evidence="8" id="KW-0902">Two-component regulatory system</keyword>
<dbReference type="PANTHER" id="PTHR43065:SF10">
    <property type="entry name" value="PEROXIDE STRESS-ACTIVATED HISTIDINE KINASE MAK3"/>
    <property type="match status" value="1"/>
</dbReference>
<dbReference type="InterPro" id="IPR036890">
    <property type="entry name" value="HATPase_C_sf"/>
</dbReference>
<dbReference type="PROSITE" id="PS50109">
    <property type="entry name" value="HIS_KIN"/>
    <property type="match status" value="1"/>
</dbReference>
<dbReference type="SUPFAM" id="SSF55874">
    <property type="entry name" value="ATPase domain of HSP90 chaperone/DNA topoisomerase II/histidine kinase"/>
    <property type="match status" value="1"/>
</dbReference>
<keyword evidence="9" id="KW-1133">Transmembrane helix</keyword>
<sequence length="495" mass="56955">MRKLTLFAILATILVISILTMALLSLQAMTTDSKLQNSLKRQYKARLIADELRQSSDDLTRLARTYVVTEDDKYEKMYWDVLAIREGNKARPIEYDRIYWDLLVDYDDKPRPDGKVKPLSRFMDEIGLTDEEKDKLREAQFHSNDLVNIEMIAMNAVKGRYQSEDNSFTRTAKPDLNYARSLLHNRDYHLKKCLIMGPIDEFYALFNRRLTNEVDSYYKEGQRYIVLISMLSVVSVVVSLVTFLLIIAVLREQKELTRQLIQSEKLSAIGQLSSGVAHEFNNILQIMSGNISVLAKHKKMKIIDYPEAVTKSLSVIKNEIFKGKQIASRMLEVAHPQDLYREKIKIKDVIEEVIELQKHDLEHEHIDIVRNYREIPEIVLDRTLVYQVMLNLIINARHAIMPKKKGRISIGVYQKNRQIIIEVEDNGIGISKENIKKIFDPFFTTKGGKAKDSLGIQGTGLGLAVSYKTIKEHKGDIVFESKINSGTKCKIMLPC</sequence>
<dbReference type="Pfam" id="PF02518">
    <property type="entry name" value="HATPase_c"/>
    <property type="match status" value="1"/>
</dbReference>
<dbReference type="PANTHER" id="PTHR43065">
    <property type="entry name" value="SENSOR HISTIDINE KINASE"/>
    <property type="match status" value="1"/>
</dbReference>
<dbReference type="InterPro" id="IPR036097">
    <property type="entry name" value="HisK_dim/P_sf"/>
</dbReference>
<keyword evidence="3" id="KW-0597">Phosphoprotein</keyword>
<evidence type="ECO:0000256" key="4">
    <source>
        <dbReference type="ARBA" id="ARBA00022679"/>
    </source>
</evidence>
<dbReference type="Gene3D" id="3.30.565.10">
    <property type="entry name" value="Histidine kinase-like ATPase, C-terminal domain"/>
    <property type="match status" value="1"/>
</dbReference>
<dbReference type="EMBL" id="JACNLK010000016">
    <property type="protein sequence ID" value="MBC8207804.1"/>
    <property type="molecule type" value="Genomic_DNA"/>
</dbReference>
<dbReference type="SMART" id="SM00387">
    <property type="entry name" value="HATPase_c"/>
    <property type="match status" value="1"/>
</dbReference>
<dbReference type="GO" id="GO:0005524">
    <property type="term" value="F:ATP binding"/>
    <property type="evidence" value="ECO:0007669"/>
    <property type="project" value="UniProtKB-KW"/>
</dbReference>
<evidence type="ECO:0000256" key="6">
    <source>
        <dbReference type="ARBA" id="ARBA00022777"/>
    </source>
</evidence>
<keyword evidence="9" id="KW-0812">Transmembrane</keyword>
<dbReference type="EC" id="2.7.13.3" evidence="2"/>
<protein>
    <recommendedName>
        <fullName evidence="2">histidine kinase</fullName>
        <ecNumber evidence="2">2.7.13.3</ecNumber>
    </recommendedName>
</protein>
<comment type="caution">
    <text evidence="11">The sequence shown here is derived from an EMBL/GenBank/DDBJ whole genome shotgun (WGS) entry which is preliminary data.</text>
</comment>
<dbReference type="Gene3D" id="1.10.287.130">
    <property type="match status" value="1"/>
</dbReference>
<evidence type="ECO:0000256" key="7">
    <source>
        <dbReference type="ARBA" id="ARBA00022840"/>
    </source>
</evidence>
<name>A0A8J6TCU5_9BACT</name>
<keyword evidence="5" id="KW-0547">Nucleotide-binding</keyword>
<keyword evidence="6" id="KW-0418">Kinase</keyword>
<organism evidence="11 12">
    <name type="scientific">Candidatus Desulfatifera sulfidica</name>
    <dbReference type="NCBI Taxonomy" id="2841691"/>
    <lineage>
        <taxon>Bacteria</taxon>
        <taxon>Pseudomonadati</taxon>
        <taxon>Thermodesulfobacteriota</taxon>
        <taxon>Desulfobulbia</taxon>
        <taxon>Desulfobulbales</taxon>
        <taxon>Desulfobulbaceae</taxon>
        <taxon>Candidatus Desulfatifera</taxon>
    </lineage>
</organism>